<evidence type="ECO:0000313" key="2">
    <source>
        <dbReference type="EMBL" id="KYO40948.1"/>
    </source>
</evidence>
<proteinExistence type="predicted"/>
<dbReference type="PANTHER" id="PTHR36960">
    <property type="entry name" value="SI:DKEY-32E6.3"/>
    <property type="match status" value="1"/>
</dbReference>
<dbReference type="PANTHER" id="PTHR36960:SF1">
    <property type="entry name" value="SI:DKEY-32E6.3"/>
    <property type="match status" value="1"/>
</dbReference>
<feature type="region of interest" description="Disordered" evidence="1">
    <location>
        <begin position="52"/>
        <end position="73"/>
    </location>
</feature>
<dbReference type="Proteomes" id="UP000050525">
    <property type="component" value="Unassembled WGS sequence"/>
</dbReference>
<protein>
    <submittedName>
        <fullName evidence="2">Uncharacterized protein</fullName>
    </submittedName>
</protein>
<keyword evidence="3" id="KW-1185">Reference proteome</keyword>
<evidence type="ECO:0000313" key="3">
    <source>
        <dbReference type="Proteomes" id="UP000050525"/>
    </source>
</evidence>
<sequence length="326" mass="36315">MPLAQLYRQPLPTTILASGVSLGPQGHDRTPRLPQGAWQWLSEAPSLRPPCPGAVSYSSAHGRDPRFADSPRGSRFRGALRRHLRLLAWPGPPHEGLSVCGEGGQRYHLVLPAFLRLLDELHRDGRRFAVVFRTFGTDLPRVLRALRCALQGQHPGFPALRGLPLPVDSSVGQIRCSEQEVVLCQGHTRLSTQDNARALYSFFSATEGLSGFQDHFDWWARNHFSCQGGKPLWIDPHDPDVHHICIDDNIRLDDSDTIVCPQVFSEPGGSCPRLAPTSELYGVCLVQTNLLEAIADEDYFLRCVRQCEENYEHYLASAGNQLQNGQ</sequence>
<organism evidence="2 3">
    <name type="scientific">Alligator mississippiensis</name>
    <name type="common">American alligator</name>
    <dbReference type="NCBI Taxonomy" id="8496"/>
    <lineage>
        <taxon>Eukaryota</taxon>
        <taxon>Metazoa</taxon>
        <taxon>Chordata</taxon>
        <taxon>Craniata</taxon>
        <taxon>Vertebrata</taxon>
        <taxon>Euteleostomi</taxon>
        <taxon>Archelosauria</taxon>
        <taxon>Archosauria</taxon>
        <taxon>Crocodylia</taxon>
        <taxon>Alligatoridae</taxon>
        <taxon>Alligatorinae</taxon>
        <taxon>Alligator</taxon>
    </lineage>
</organism>
<gene>
    <name evidence="2" type="ORF">Y1Q_0016103</name>
</gene>
<comment type="caution">
    <text evidence="2">The sequence shown here is derived from an EMBL/GenBank/DDBJ whole genome shotgun (WGS) entry which is preliminary data.</text>
</comment>
<dbReference type="AlphaFoldDB" id="A0A151NVX9"/>
<dbReference type="eggNOG" id="ENOG502QR8K">
    <property type="taxonomic scope" value="Eukaryota"/>
</dbReference>
<name>A0A151NVX9_ALLMI</name>
<accession>A0A151NVX9</accession>
<reference evidence="2 3" key="1">
    <citation type="journal article" date="2012" name="Genome Biol.">
        <title>Sequencing three crocodilian genomes to illuminate the evolution of archosaurs and amniotes.</title>
        <authorList>
            <person name="St John J.A."/>
            <person name="Braun E.L."/>
            <person name="Isberg S.R."/>
            <person name="Miles L.G."/>
            <person name="Chong A.Y."/>
            <person name="Gongora J."/>
            <person name="Dalzell P."/>
            <person name="Moran C."/>
            <person name="Bed'hom B."/>
            <person name="Abzhanov A."/>
            <person name="Burgess S.C."/>
            <person name="Cooksey A.M."/>
            <person name="Castoe T.A."/>
            <person name="Crawford N.G."/>
            <person name="Densmore L.D."/>
            <person name="Drew J.C."/>
            <person name="Edwards S.V."/>
            <person name="Faircloth B.C."/>
            <person name="Fujita M.K."/>
            <person name="Greenwold M.J."/>
            <person name="Hoffmann F.G."/>
            <person name="Howard J.M."/>
            <person name="Iguchi T."/>
            <person name="Janes D.E."/>
            <person name="Khan S.Y."/>
            <person name="Kohno S."/>
            <person name="de Koning A.J."/>
            <person name="Lance S.L."/>
            <person name="McCarthy F.M."/>
            <person name="McCormack J.E."/>
            <person name="Merchant M.E."/>
            <person name="Peterson D.G."/>
            <person name="Pollock D.D."/>
            <person name="Pourmand N."/>
            <person name="Raney B.J."/>
            <person name="Roessler K.A."/>
            <person name="Sanford J.R."/>
            <person name="Sawyer R.H."/>
            <person name="Schmidt C.J."/>
            <person name="Triplett E.W."/>
            <person name="Tuberville T.D."/>
            <person name="Venegas-Anaya M."/>
            <person name="Howard J.T."/>
            <person name="Jarvis E.D."/>
            <person name="Guillette L.J.Jr."/>
            <person name="Glenn T.C."/>
            <person name="Green R.E."/>
            <person name="Ray D.A."/>
        </authorList>
    </citation>
    <scope>NUCLEOTIDE SEQUENCE [LARGE SCALE GENOMIC DNA]</scope>
    <source>
        <strain evidence="2">KSC_2009_1</strain>
    </source>
</reference>
<evidence type="ECO:0000256" key="1">
    <source>
        <dbReference type="SAM" id="MobiDB-lite"/>
    </source>
</evidence>
<dbReference type="STRING" id="8496.A0A151NVX9"/>
<dbReference type="EMBL" id="AKHW03001794">
    <property type="protein sequence ID" value="KYO40948.1"/>
    <property type="molecule type" value="Genomic_DNA"/>
</dbReference>